<feature type="signal peptide" evidence="1">
    <location>
        <begin position="1"/>
        <end position="22"/>
    </location>
</feature>
<keyword evidence="3" id="KW-1185">Reference proteome</keyword>
<dbReference type="EMBL" id="CP011975">
    <property type="protein sequence ID" value="AKP34322.1"/>
    <property type="molecule type" value="Genomic_DNA"/>
</dbReference>
<dbReference type="GeneID" id="61901030"/>
<evidence type="ECO:0000313" key="2">
    <source>
        <dbReference type="EMBL" id="AKP34322.1"/>
    </source>
</evidence>
<dbReference type="SUPFAM" id="SSF56399">
    <property type="entry name" value="ADP-ribosylation"/>
    <property type="match status" value="1"/>
</dbReference>
<accession>A0ABM5UEX0</accession>
<organism evidence="2 3">
    <name type="scientific">Yersinia aleksiciae</name>
    <dbReference type="NCBI Taxonomy" id="263819"/>
    <lineage>
        <taxon>Bacteria</taxon>
        <taxon>Pseudomonadati</taxon>
        <taxon>Pseudomonadota</taxon>
        <taxon>Gammaproteobacteria</taxon>
        <taxon>Enterobacterales</taxon>
        <taxon>Yersiniaceae</taxon>
        <taxon>Yersinia</taxon>
    </lineage>
</organism>
<sequence>MAKCISILIFISAILSINMARAYEAQPQWYSNKESWSDYQARHCEWERGYPCKNVPRNQGVPPPKSTGDILLELFTGLLSMGPAPQPEGFNISLFRPNLANGIAKPRPLISAKPIITSKIPTKSSTYAKYENSLSLSGTATNKPKISGRLQRVNGKIGYLLGDERPPFISEEPVSKRSRLEQPDTDNLTKDTIATHSNEAEEATIGELNIINRIEPINEAQISRAKEEIESLYSRITLENNELDIENEIKNYNSSSAHEHVSFREYYALRHYKEIGYLEINEAMRTGNITPELQIEISEVYNALDRNSDMNITLRESDNAPPPEESNVSILYRGETRNRAEFLAKIKPDTTIDIEPFFSTTSDEEVINDFKTDDLQEGQINVSYMIKYHEGLTNSTDISEILGDAEQERIFLPHSRFNIDKVTEVDNGETVEVEMTALVDGPFSYLIPVN</sequence>
<evidence type="ECO:0000313" key="3">
    <source>
        <dbReference type="Proteomes" id="UP000069914"/>
    </source>
</evidence>
<dbReference type="RefSeq" id="WP_048619230.1">
    <property type="nucleotide sequence ID" value="NZ_CABHQI010000207.1"/>
</dbReference>
<evidence type="ECO:0000256" key="1">
    <source>
        <dbReference type="SAM" id="SignalP"/>
    </source>
</evidence>
<feature type="chain" id="PRO_5046646827" description="NAD(+)--protein-arginine ADP-ribosyltransferase" evidence="1">
    <location>
        <begin position="23"/>
        <end position="450"/>
    </location>
</feature>
<dbReference type="PROSITE" id="PS51996">
    <property type="entry name" value="TR_MART"/>
    <property type="match status" value="1"/>
</dbReference>
<evidence type="ECO:0008006" key="4">
    <source>
        <dbReference type="Google" id="ProtNLM"/>
    </source>
</evidence>
<gene>
    <name evidence="2" type="ORF">ACZ76_12610</name>
</gene>
<name>A0ABM5UEX0_YERAE</name>
<reference evidence="2 3" key="1">
    <citation type="journal article" date="2015" name="Genome Announc.">
        <title>De Novo Genome Sequence of Yersinia aleksiciae Y159T.</title>
        <authorList>
            <person name="Sprague L.D."/>
            <person name="Neubauer H."/>
        </authorList>
    </citation>
    <scope>NUCLEOTIDE SEQUENCE [LARGE SCALE GENOMIC DNA]</scope>
    <source>
        <strain evidence="2 3">159</strain>
    </source>
</reference>
<dbReference type="Proteomes" id="UP000069914">
    <property type="component" value="Chromosome"/>
</dbReference>
<keyword evidence="1" id="KW-0732">Signal</keyword>
<proteinExistence type="predicted"/>
<dbReference type="Gene3D" id="3.90.176.10">
    <property type="entry name" value="Toxin ADP-ribosyltransferase, Chain A, domain 1"/>
    <property type="match status" value="1"/>
</dbReference>
<protein>
    <recommendedName>
        <fullName evidence="4">NAD(+)--protein-arginine ADP-ribosyltransferase</fullName>
    </recommendedName>
</protein>